<dbReference type="Proteomes" id="UP001165136">
    <property type="component" value="Unassembled WGS sequence"/>
</dbReference>
<keyword evidence="2" id="KW-1185">Reference proteome</keyword>
<name>A0A9W6QXZ1_9PSEU</name>
<proteinExistence type="predicted"/>
<evidence type="ECO:0000313" key="2">
    <source>
        <dbReference type="Proteomes" id="UP001165136"/>
    </source>
</evidence>
<dbReference type="AlphaFoldDB" id="A0A9W6QXZ1"/>
<comment type="caution">
    <text evidence="1">The sequence shown here is derived from an EMBL/GenBank/DDBJ whole genome shotgun (WGS) entry which is preliminary data.</text>
</comment>
<organism evidence="1 2">
    <name type="scientific">Amycolatopsis taiwanensis</name>
    <dbReference type="NCBI Taxonomy" id="342230"/>
    <lineage>
        <taxon>Bacteria</taxon>
        <taxon>Bacillati</taxon>
        <taxon>Actinomycetota</taxon>
        <taxon>Actinomycetes</taxon>
        <taxon>Pseudonocardiales</taxon>
        <taxon>Pseudonocardiaceae</taxon>
        <taxon>Amycolatopsis</taxon>
    </lineage>
</organism>
<dbReference type="EMBL" id="BSTI01000003">
    <property type="protein sequence ID" value="GLY64831.1"/>
    <property type="molecule type" value="Genomic_DNA"/>
</dbReference>
<gene>
    <name evidence="1" type="ORF">Atai01_14500</name>
</gene>
<sequence length="98" mass="11297">MSEMTSPCQICGSRGNDGWLLAPLIDYNTGLVTSREVSCEACANRKTLARDTPRRRLVRKRTATKRRQEWGRLLRIRMVGKRRSTRARTAPKRTEAHK</sequence>
<protein>
    <submittedName>
        <fullName evidence="1">Uncharacterized protein</fullName>
    </submittedName>
</protein>
<reference evidence="1" key="1">
    <citation type="submission" date="2023-03" db="EMBL/GenBank/DDBJ databases">
        <title>Amycolatopsis taiwanensis NBRC 103393.</title>
        <authorList>
            <person name="Ichikawa N."/>
            <person name="Sato H."/>
            <person name="Tonouchi N."/>
        </authorList>
    </citation>
    <scope>NUCLEOTIDE SEQUENCE</scope>
    <source>
        <strain evidence="1">NBRC 103393</strain>
    </source>
</reference>
<evidence type="ECO:0000313" key="1">
    <source>
        <dbReference type="EMBL" id="GLY64831.1"/>
    </source>
</evidence>
<accession>A0A9W6QXZ1</accession>